<protein>
    <recommendedName>
        <fullName evidence="3">Carbohydrate sulfotransferase</fullName>
    </recommendedName>
</protein>
<feature type="non-terminal residue" evidence="1">
    <location>
        <position position="1"/>
    </location>
</feature>
<name>A0A8K0K099_LADFU</name>
<dbReference type="GO" id="GO:0008146">
    <property type="term" value="F:sulfotransferase activity"/>
    <property type="evidence" value="ECO:0007669"/>
    <property type="project" value="InterPro"/>
</dbReference>
<sequence length="116" mass="13592">MWSRLIRSTGAFLDDEDTGSVDWELEEELGRRRERVWEVCKTSGLVTEDGTSKTEPNAWEFFIDERHHLVWCNVFKAASSSWMYNFNLLGSTSVTTRPPQGRNAKTRVAPWMKWMF</sequence>
<dbReference type="Proteomes" id="UP000792457">
    <property type="component" value="Unassembled WGS sequence"/>
</dbReference>
<reference evidence="1" key="2">
    <citation type="submission" date="2017-10" db="EMBL/GenBank/DDBJ databases">
        <title>Ladona fulva Genome sequencing and assembly.</title>
        <authorList>
            <person name="Murali S."/>
            <person name="Richards S."/>
            <person name="Bandaranaike D."/>
            <person name="Bellair M."/>
            <person name="Blankenburg K."/>
            <person name="Chao H."/>
            <person name="Dinh H."/>
            <person name="Doddapaneni H."/>
            <person name="Dugan-Rocha S."/>
            <person name="Elkadiri S."/>
            <person name="Gnanaolivu R."/>
            <person name="Hernandez B."/>
            <person name="Skinner E."/>
            <person name="Javaid M."/>
            <person name="Lee S."/>
            <person name="Li M."/>
            <person name="Ming W."/>
            <person name="Munidasa M."/>
            <person name="Muniz J."/>
            <person name="Nguyen L."/>
            <person name="Hughes D."/>
            <person name="Osuji N."/>
            <person name="Pu L.-L."/>
            <person name="Puazo M."/>
            <person name="Qu C."/>
            <person name="Quiroz J."/>
            <person name="Raj R."/>
            <person name="Weissenberger G."/>
            <person name="Xin Y."/>
            <person name="Zou X."/>
            <person name="Han Y."/>
            <person name="Worley K."/>
            <person name="Muzny D."/>
            <person name="Gibbs R."/>
        </authorList>
    </citation>
    <scope>NUCLEOTIDE SEQUENCE</scope>
    <source>
        <strain evidence="1">Sampled in the wild</strain>
    </source>
</reference>
<organism evidence="1 2">
    <name type="scientific">Ladona fulva</name>
    <name type="common">Scarce chaser dragonfly</name>
    <name type="synonym">Libellula fulva</name>
    <dbReference type="NCBI Taxonomy" id="123851"/>
    <lineage>
        <taxon>Eukaryota</taxon>
        <taxon>Metazoa</taxon>
        <taxon>Ecdysozoa</taxon>
        <taxon>Arthropoda</taxon>
        <taxon>Hexapoda</taxon>
        <taxon>Insecta</taxon>
        <taxon>Pterygota</taxon>
        <taxon>Palaeoptera</taxon>
        <taxon>Odonata</taxon>
        <taxon>Epiprocta</taxon>
        <taxon>Anisoptera</taxon>
        <taxon>Libelluloidea</taxon>
        <taxon>Libellulidae</taxon>
        <taxon>Ladona</taxon>
    </lineage>
</organism>
<comment type="caution">
    <text evidence="1">The sequence shown here is derived from an EMBL/GenBank/DDBJ whole genome shotgun (WGS) entry which is preliminary data.</text>
</comment>
<evidence type="ECO:0000313" key="2">
    <source>
        <dbReference type="Proteomes" id="UP000792457"/>
    </source>
</evidence>
<dbReference type="InterPro" id="IPR005331">
    <property type="entry name" value="Sulfotransferase"/>
</dbReference>
<dbReference type="GO" id="GO:0016020">
    <property type="term" value="C:membrane"/>
    <property type="evidence" value="ECO:0007669"/>
    <property type="project" value="InterPro"/>
</dbReference>
<gene>
    <name evidence="1" type="ORF">J437_LFUL013670</name>
</gene>
<accession>A0A8K0K099</accession>
<evidence type="ECO:0008006" key="3">
    <source>
        <dbReference type="Google" id="ProtNLM"/>
    </source>
</evidence>
<reference evidence="1" key="1">
    <citation type="submission" date="2013-04" db="EMBL/GenBank/DDBJ databases">
        <authorList>
            <person name="Qu J."/>
            <person name="Murali S.C."/>
            <person name="Bandaranaike D."/>
            <person name="Bellair M."/>
            <person name="Blankenburg K."/>
            <person name="Chao H."/>
            <person name="Dinh H."/>
            <person name="Doddapaneni H."/>
            <person name="Downs B."/>
            <person name="Dugan-Rocha S."/>
            <person name="Elkadiri S."/>
            <person name="Gnanaolivu R.D."/>
            <person name="Hernandez B."/>
            <person name="Javaid M."/>
            <person name="Jayaseelan J.C."/>
            <person name="Lee S."/>
            <person name="Li M."/>
            <person name="Ming W."/>
            <person name="Munidasa M."/>
            <person name="Muniz J."/>
            <person name="Nguyen L."/>
            <person name="Ongeri F."/>
            <person name="Osuji N."/>
            <person name="Pu L.-L."/>
            <person name="Puazo M."/>
            <person name="Qu C."/>
            <person name="Quiroz J."/>
            <person name="Raj R."/>
            <person name="Weissenberger G."/>
            <person name="Xin Y."/>
            <person name="Zou X."/>
            <person name="Han Y."/>
            <person name="Richards S."/>
            <person name="Worley K."/>
            <person name="Muzny D."/>
            <person name="Gibbs R."/>
        </authorList>
    </citation>
    <scope>NUCLEOTIDE SEQUENCE</scope>
    <source>
        <strain evidence="1">Sampled in the wild</strain>
    </source>
</reference>
<dbReference type="AlphaFoldDB" id="A0A8K0K099"/>
<dbReference type="EMBL" id="KZ308245">
    <property type="protein sequence ID" value="KAG8225638.1"/>
    <property type="molecule type" value="Genomic_DNA"/>
</dbReference>
<keyword evidence="2" id="KW-1185">Reference proteome</keyword>
<evidence type="ECO:0000313" key="1">
    <source>
        <dbReference type="EMBL" id="KAG8225638.1"/>
    </source>
</evidence>
<dbReference type="Pfam" id="PF03567">
    <property type="entry name" value="Sulfotransfer_2"/>
    <property type="match status" value="1"/>
</dbReference>
<proteinExistence type="predicted"/>